<dbReference type="Gene3D" id="1.20.900.10">
    <property type="entry name" value="Dbl homology (DH) domain"/>
    <property type="match status" value="1"/>
</dbReference>
<dbReference type="Pfam" id="PF00621">
    <property type="entry name" value="RhoGEF"/>
    <property type="match status" value="1"/>
</dbReference>
<feature type="region of interest" description="Disordered" evidence="1">
    <location>
        <begin position="17"/>
        <end position="37"/>
    </location>
</feature>
<gene>
    <name evidence="3" type="ORF">N7G274_005259</name>
</gene>
<comment type="caution">
    <text evidence="3">The sequence shown here is derived from an EMBL/GenBank/DDBJ whole genome shotgun (WGS) entry which is preliminary data.</text>
</comment>
<proteinExistence type="predicted"/>
<dbReference type="Proteomes" id="UP001590950">
    <property type="component" value="Unassembled WGS sequence"/>
</dbReference>
<organism evidence="3 4">
    <name type="scientific">Stereocaulon virgatum</name>
    <dbReference type="NCBI Taxonomy" id="373712"/>
    <lineage>
        <taxon>Eukaryota</taxon>
        <taxon>Fungi</taxon>
        <taxon>Dikarya</taxon>
        <taxon>Ascomycota</taxon>
        <taxon>Pezizomycotina</taxon>
        <taxon>Lecanoromycetes</taxon>
        <taxon>OSLEUM clade</taxon>
        <taxon>Lecanoromycetidae</taxon>
        <taxon>Lecanorales</taxon>
        <taxon>Lecanorineae</taxon>
        <taxon>Stereocaulaceae</taxon>
        <taxon>Stereocaulon</taxon>
    </lineage>
</organism>
<evidence type="ECO:0000256" key="1">
    <source>
        <dbReference type="SAM" id="MobiDB-lite"/>
    </source>
</evidence>
<dbReference type="PANTHER" id="PTHR45818:SF3">
    <property type="entry name" value="PROTEIN VAV"/>
    <property type="match status" value="1"/>
</dbReference>
<feature type="region of interest" description="Disordered" evidence="1">
    <location>
        <begin position="397"/>
        <end position="421"/>
    </location>
</feature>
<reference evidence="3 4" key="1">
    <citation type="submission" date="2024-09" db="EMBL/GenBank/DDBJ databases">
        <title>Rethinking Asexuality: The Enigmatic Case of Functional Sexual Genes in Lepraria (Stereocaulaceae).</title>
        <authorList>
            <person name="Doellman M."/>
            <person name="Sun Y."/>
            <person name="Barcenas-Pena A."/>
            <person name="Lumbsch H.T."/>
            <person name="Grewe F."/>
        </authorList>
    </citation>
    <scope>NUCLEOTIDE SEQUENCE [LARGE SCALE GENOMIC DNA]</scope>
    <source>
        <strain evidence="3 4">Mercado 3170</strain>
    </source>
</reference>
<dbReference type="PANTHER" id="PTHR45818">
    <property type="entry name" value="PROTEIN VAV"/>
    <property type="match status" value="1"/>
</dbReference>
<dbReference type="InterPro" id="IPR035899">
    <property type="entry name" value="DBL_dom_sf"/>
</dbReference>
<evidence type="ECO:0000259" key="2">
    <source>
        <dbReference type="PROSITE" id="PS50010"/>
    </source>
</evidence>
<feature type="region of interest" description="Disordered" evidence="1">
    <location>
        <begin position="272"/>
        <end position="304"/>
    </location>
</feature>
<keyword evidence="4" id="KW-1185">Reference proteome</keyword>
<feature type="compositionally biased region" description="Low complexity" evidence="1">
    <location>
        <begin position="20"/>
        <end position="30"/>
    </location>
</feature>
<name>A0ABR4A9H5_9LECA</name>
<dbReference type="SMART" id="SM00325">
    <property type="entry name" value="RhoGEF"/>
    <property type="match status" value="1"/>
</dbReference>
<evidence type="ECO:0000313" key="4">
    <source>
        <dbReference type="Proteomes" id="UP001590950"/>
    </source>
</evidence>
<feature type="domain" description="DH" evidence="2">
    <location>
        <begin position="327"/>
        <end position="582"/>
    </location>
</feature>
<dbReference type="SUPFAM" id="SSF48065">
    <property type="entry name" value="DBL homology domain (DH-domain)"/>
    <property type="match status" value="1"/>
</dbReference>
<accession>A0ABR4A9H5</accession>
<dbReference type="PROSITE" id="PS50010">
    <property type="entry name" value="DH_2"/>
    <property type="match status" value="1"/>
</dbReference>
<dbReference type="InterPro" id="IPR000219">
    <property type="entry name" value="DH_dom"/>
</dbReference>
<sequence length="992" mass="110309">MFESQLPENVVSSLPHRLGIQDSGYSSGDDQQSKESDASFMTVQRNYGSRPGSACSHISLSSSVLRLRSENVPRGPNTSQLSLSFVSSSPNIILQRRASDQLSLKASWVQEIARPNYLPGPSQFLFDAGPLDDVDLNPGSTLNTLVITQDTEHGSDETSDHEVSFNCKDQETLSTSPCNTRQEPREIRTNHRTSNSSLKGIHTFRKLANVFGPKPVQKLTPRRQRWTLDDFPELKPVKVDAPEQGRGEGHQKASSWAAFGFVTTARRATASVGKPHVGPWAHRKSKSRSMKSNESSRLSNVANKPSVESARKIAQDLDYAAGDRAVQRRRIIEELISSEEGYIADLKVLLHVYLTILGFGPKAAQAARPEISRNVGDMLDLHEEVLLQIKNTIPSSDTKSDSGVVSTRRSRHRRFTSTVSTDTTFTKNATSAKRSSKDFSWFGRSKNGILMTTPGEAADIGRIFERMLERFTIYEEYAAKYETMLQIMASLSKTMPSWSAYERGIEALVNSLVPQSRGTEDSKKCLTLEDLLIKPVQRICRYPLLFAELHRHTLAIDDQRSQADIEKVLYRLRETAREINTATNDQQMQARIQRSWHLQDLLVLPDSLPARFSVRNLGHASLCGVLFVAYQSQCNVVGDFMLCALFESCLLLAHARKGGARFEIAAIISLRDLQMDEAHNGRGLRCHTALYSWKAMFEADQQLYEVIFCAYTAKEEEQWRSGMQENTAREKVHKLSGLAITSFEHTILHLDIKTLGPVLGLPGTLIRLQSIRRAATLNSRKGGCRVIIKNTNAAKARFEDPLAGPDSVGRSQSLLSTNRVPILAPKRADRQRMEQAMASVWTRDQLPYPGMLGHRRGSLITSATTVMRKLSKASTMTTSTSKSFVRSVSCSSIGEDQFHVAHNHISYTRQLDGACSPTLEGHHTSQLNNQDQRITAQKTKAKSIGRLRGVSGASTVLAGEETVETGKAVGKLRKSKTLFKAFSTEGIRALFY</sequence>
<evidence type="ECO:0000313" key="3">
    <source>
        <dbReference type="EMBL" id="KAL2042071.1"/>
    </source>
</evidence>
<dbReference type="EMBL" id="JBEFKJ010000015">
    <property type="protein sequence ID" value="KAL2042071.1"/>
    <property type="molecule type" value="Genomic_DNA"/>
</dbReference>
<feature type="compositionally biased region" description="Low complexity" evidence="1">
    <location>
        <begin position="290"/>
        <end position="299"/>
    </location>
</feature>
<protein>
    <recommendedName>
        <fullName evidence="2">DH domain-containing protein</fullName>
    </recommendedName>
</protein>